<keyword evidence="10" id="KW-0997">Cell inner membrane</keyword>
<evidence type="ECO:0000256" key="8">
    <source>
        <dbReference type="ARBA" id="ARBA00023065"/>
    </source>
</evidence>
<feature type="transmembrane region" description="Helical" evidence="12">
    <location>
        <begin position="40"/>
        <end position="59"/>
    </location>
</feature>
<evidence type="ECO:0000313" key="14">
    <source>
        <dbReference type="Proteomes" id="UP000244904"/>
    </source>
</evidence>
<feature type="binding site" evidence="11">
    <location>
        <position position="315"/>
    </location>
    <ligand>
        <name>K(+)</name>
        <dbReference type="ChEBI" id="CHEBI:29103"/>
    </ligand>
</feature>
<feature type="transmembrane region" description="Helical" evidence="12">
    <location>
        <begin position="389"/>
        <end position="413"/>
    </location>
</feature>
<evidence type="ECO:0000256" key="2">
    <source>
        <dbReference type="ARBA" id="ARBA00022448"/>
    </source>
</evidence>
<keyword evidence="3 10" id="KW-1003">Cell membrane</keyword>
<dbReference type="RefSeq" id="WP_108884942.1">
    <property type="nucleotide sequence ID" value="NZ_OMOJ01000001.1"/>
</dbReference>
<comment type="function">
    <text evidence="10">Low-affinity potassium transport system. Interacts with Trk system potassium uptake protein TrkA.</text>
</comment>
<dbReference type="Pfam" id="PF02386">
    <property type="entry name" value="TrkH"/>
    <property type="match status" value="1"/>
</dbReference>
<keyword evidence="4 10" id="KW-0633">Potassium transport</keyword>
<keyword evidence="5 12" id="KW-0812">Transmembrane</keyword>
<dbReference type="EMBL" id="OMOJ01000001">
    <property type="protein sequence ID" value="SPF78285.1"/>
    <property type="molecule type" value="Genomic_DNA"/>
</dbReference>
<sequence length="482" mass="51433">MFDLRPVVYVIGLLVAALGCTMLLPMAIDIAEGRGEWNVFLESALITISIGGFAALACANAVPDRLSIQQTFLLTTGVWAVLPLFGGIPFMMGASEASFTDAYFEAMSGLTTTGSTVVTGLDTLPKGILLWRGLLQWLGGIGIIVVAMVFLPELRVGGMQIFRSEAFDTMGKILPRATQISSNISTIYVTLTLACAICYLMTGMNAFDATVHALTTVSTGGFANYDASFGAFSGTAEYVASVFMILAALPFVRYVQFVNGNRNPLFRDSQIRVFLIIIFVLVIATSVSLLAQFPHHPEQAVREALFNITSIISGTGYASVDYMQWGPFLISVFFFIGLIGGCAGSTACSVKVFRYQILFASIRVALQRIGAPHGVFTPRFEGRPVTPDVMGSVIAFFVFFIVSLGVLAVLLGMTGLDFVTALSGAATAIANIGPGLGDQIGPAGNFAGLNPTAKWLLAFGMLCGRLELLAVFALLTPRFWRG</sequence>
<feature type="transmembrane region" description="Helical" evidence="12">
    <location>
        <begin position="71"/>
        <end position="92"/>
    </location>
</feature>
<evidence type="ECO:0000256" key="3">
    <source>
        <dbReference type="ARBA" id="ARBA00022475"/>
    </source>
</evidence>
<evidence type="ECO:0000256" key="12">
    <source>
        <dbReference type="SAM" id="Phobius"/>
    </source>
</evidence>
<keyword evidence="7 12" id="KW-1133">Transmembrane helix</keyword>
<feature type="transmembrane region" description="Helical" evidence="12">
    <location>
        <begin position="134"/>
        <end position="154"/>
    </location>
</feature>
<evidence type="ECO:0000256" key="4">
    <source>
        <dbReference type="ARBA" id="ARBA00022538"/>
    </source>
</evidence>
<evidence type="ECO:0000256" key="10">
    <source>
        <dbReference type="PIRNR" id="PIRNR006247"/>
    </source>
</evidence>
<dbReference type="PANTHER" id="PTHR32024">
    <property type="entry name" value="TRK SYSTEM POTASSIUM UPTAKE PROTEIN TRKG-RELATED"/>
    <property type="match status" value="1"/>
</dbReference>
<evidence type="ECO:0000256" key="7">
    <source>
        <dbReference type="ARBA" id="ARBA00022989"/>
    </source>
</evidence>
<feature type="binding site" evidence="11">
    <location>
        <position position="431"/>
    </location>
    <ligand>
        <name>K(+)</name>
        <dbReference type="ChEBI" id="CHEBI:29103"/>
    </ligand>
</feature>
<keyword evidence="11" id="KW-0479">Metal-binding</keyword>
<gene>
    <name evidence="13" type="primary">trkI</name>
    <name evidence="13" type="ORF">PRI8871_00881</name>
</gene>
<accession>A0A2R8AQJ4</accession>
<dbReference type="PANTHER" id="PTHR32024:SF3">
    <property type="entry name" value="TRK SYSTEM POTASSIUM UPTAKE PROTEIN"/>
    <property type="match status" value="1"/>
</dbReference>
<keyword evidence="14" id="KW-1185">Reference proteome</keyword>
<dbReference type="GO" id="GO:0015379">
    <property type="term" value="F:potassium:chloride symporter activity"/>
    <property type="evidence" value="ECO:0007669"/>
    <property type="project" value="InterPro"/>
</dbReference>
<dbReference type="Proteomes" id="UP000244904">
    <property type="component" value="Unassembled WGS sequence"/>
</dbReference>
<keyword evidence="8 10" id="KW-0406">Ion transport</keyword>
<dbReference type="PIRSF" id="PIRSF006247">
    <property type="entry name" value="TrkH"/>
    <property type="match status" value="1"/>
</dbReference>
<feature type="binding site" evidence="11">
    <location>
        <position position="220"/>
    </location>
    <ligand>
        <name>K(+)</name>
        <dbReference type="ChEBI" id="CHEBI:29103"/>
    </ligand>
</feature>
<dbReference type="InterPro" id="IPR003445">
    <property type="entry name" value="Cat_transpt"/>
</dbReference>
<comment type="similarity">
    <text evidence="10">Belongs to the TrkH potassium transport family.</text>
</comment>
<feature type="transmembrane region" description="Helical" evidence="12">
    <location>
        <begin position="7"/>
        <end position="28"/>
    </location>
</feature>
<comment type="subcellular location">
    <subcellularLocation>
        <location evidence="10">Cell inner membrane</location>
        <topology evidence="10">Multi-pass membrane protein</topology>
    </subcellularLocation>
    <subcellularLocation>
        <location evidence="1">Cell membrane</location>
        <topology evidence="1">Multi-pass membrane protein</topology>
    </subcellularLocation>
</comment>
<dbReference type="InterPro" id="IPR004772">
    <property type="entry name" value="TrkH"/>
</dbReference>
<dbReference type="GO" id="GO:0046872">
    <property type="term" value="F:metal ion binding"/>
    <property type="evidence" value="ECO:0007669"/>
    <property type="project" value="UniProtKB-KW"/>
</dbReference>
<evidence type="ECO:0000256" key="11">
    <source>
        <dbReference type="PIRSR" id="PIRSR006247-1"/>
    </source>
</evidence>
<evidence type="ECO:0000256" key="9">
    <source>
        <dbReference type="ARBA" id="ARBA00023136"/>
    </source>
</evidence>
<feature type="transmembrane region" description="Helical" evidence="12">
    <location>
        <begin position="273"/>
        <end position="293"/>
    </location>
</feature>
<evidence type="ECO:0000256" key="5">
    <source>
        <dbReference type="ARBA" id="ARBA00022692"/>
    </source>
</evidence>
<feature type="binding site" evidence="11">
    <location>
        <position position="113"/>
    </location>
    <ligand>
        <name>K(+)</name>
        <dbReference type="ChEBI" id="CHEBI:29103"/>
    </ligand>
</feature>
<reference evidence="14" key="1">
    <citation type="submission" date="2018-03" db="EMBL/GenBank/DDBJ databases">
        <authorList>
            <person name="Rodrigo-Torres L."/>
            <person name="Arahal R. D."/>
            <person name="Lucena T."/>
        </authorList>
    </citation>
    <scope>NUCLEOTIDE SEQUENCE [LARGE SCALE GENOMIC DNA]</scope>
    <source>
        <strain evidence="14">CECT 8871</strain>
    </source>
</reference>
<dbReference type="PROSITE" id="PS51257">
    <property type="entry name" value="PROKAR_LIPOPROTEIN"/>
    <property type="match status" value="1"/>
</dbReference>
<feature type="transmembrane region" description="Helical" evidence="12">
    <location>
        <begin position="328"/>
        <end position="353"/>
    </location>
</feature>
<feature type="transmembrane region" description="Helical" evidence="12">
    <location>
        <begin position="227"/>
        <end position="252"/>
    </location>
</feature>
<organism evidence="13 14">
    <name type="scientific">Pseudoprimorskyibacter insulae</name>
    <dbReference type="NCBI Taxonomy" id="1695997"/>
    <lineage>
        <taxon>Bacteria</taxon>
        <taxon>Pseudomonadati</taxon>
        <taxon>Pseudomonadota</taxon>
        <taxon>Alphaproteobacteria</taxon>
        <taxon>Rhodobacterales</taxon>
        <taxon>Paracoccaceae</taxon>
        <taxon>Pseudoprimorskyibacter</taxon>
    </lineage>
</organism>
<keyword evidence="6 10" id="KW-0630">Potassium</keyword>
<feature type="transmembrane region" description="Helical" evidence="12">
    <location>
        <begin position="455"/>
        <end position="475"/>
    </location>
</feature>
<evidence type="ECO:0000256" key="6">
    <source>
        <dbReference type="ARBA" id="ARBA00022958"/>
    </source>
</evidence>
<protein>
    <recommendedName>
        <fullName evidence="10">Trk system potassium uptake protein</fullName>
    </recommendedName>
</protein>
<dbReference type="OrthoDB" id="9810952at2"/>
<dbReference type="GO" id="GO:0005886">
    <property type="term" value="C:plasma membrane"/>
    <property type="evidence" value="ECO:0007669"/>
    <property type="project" value="UniProtKB-SubCell"/>
</dbReference>
<feature type="binding site" evidence="11">
    <location>
        <position position="112"/>
    </location>
    <ligand>
        <name>K(+)</name>
        <dbReference type="ChEBI" id="CHEBI:29103"/>
    </ligand>
</feature>
<evidence type="ECO:0000313" key="13">
    <source>
        <dbReference type="EMBL" id="SPF78285.1"/>
    </source>
</evidence>
<dbReference type="AlphaFoldDB" id="A0A2R8AQJ4"/>
<keyword evidence="2 10" id="KW-0813">Transport</keyword>
<feature type="transmembrane region" description="Helical" evidence="12">
    <location>
        <begin position="186"/>
        <end position="207"/>
    </location>
</feature>
<name>A0A2R8AQJ4_9RHOB</name>
<keyword evidence="9 10" id="KW-0472">Membrane</keyword>
<evidence type="ECO:0000256" key="1">
    <source>
        <dbReference type="ARBA" id="ARBA00004651"/>
    </source>
</evidence>
<proteinExistence type="inferred from homology"/>